<comment type="caution">
    <text evidence="1">The sequence shown here is derived from an EMBL/GenBank/DDBJ whole genome shotgun (WGS) entry which is preliminary data.</text>
</comment>
<protein>
    <submittedName>
        <fullName evidence="1">Uncharacterized protein</fullName>
    </submittedName>
</protein>
<proteinExistence type="predicted"/>
<dbReference type="AlphaFoldDB" id="A0AAV3YDS2"/>
<reference evidence="1 2" key="1">
    <citation type="journal article" date="2021" name="Elife">
        <title>Chloroplast acquisition without the gene transfer in kleptoplastic sea slugs, Plakobranchus ocellatus.</title>
        <authorList>
            <person name="Maeda T."/>
            <person name="Takahashi S."/>
            <person name="Yoshida T."/>
            <person name="Shimamura S."/>
            <person name="Takaki Y."/>
            <person name="Nagai Y."/>
            <person name="Toyoda A."/>
            <person name="Suzuki Y."/>
            <person name="Arimoto A."/>
            <person name="Ishii H."/>
            <person name="Satoh N."/>
            <person name="Nishiyama T."/>
            <person name="Hasebe M."/>
            <person name="Maruyama T."/>
            <person name="Minagawa J."/>
            <person name="Obokata J."/>
            <person name="Shigenobu S."/>
        </authorList>
    </citation>
    <scope>NUCLEOTIDE SEQUENCE [LARGE SCALE GENOMIC DNA]</scope>
</reference>
<dbReference type="Proteomes" id="UP000735302">
    <property type="component" value="Unassembled WGS sequence"/>
</dbReference>
<organism evidence="1 2">
    <name type="scientific">Plakobranchus ocellatus</name>
    <dbReference type="NCBI Taxonomy" id="259542"/>
    <lineage>
        <taxon>Eukaryota</taxon>
        <taxon>Metazoa</taxon>
        <taxon>Spiralia</taxon>
        <taxon>Lophotrochozoa</taxon>
        <taxon>Mollusca</taxon>
        <taxon>Gastropoda</taxon>
        <taxon>Heterobranchia</taxon>
        <taxon>Euthyneura</taxon>
        <taxon>Panpulmonata</taxon>
        <taxon>Sacoglossa</taxon>
        <taxon>Placobranchoidea</taxon>
        <taxon>Plakobranchidae</taxon>
        <taxon>Plakobranchus</taxon>
    </lineage>
</organism>
<evidence type="ECO:0000313" key="1">
    <source>
        <dbReference type="EMBL" id="GFN80228.1"/>
    </source>
</evidence>
<dbReference type="EMBL" id="BLXT01000807">
    <property type="protein sequence ID" value="GFN80228.1"/>
    <property type="molecule type" value="Genomic_DNA"/>
</dbReference>
<accession>A0AAV3YDS2</accession>
<keyword evidence="2" id="KW-1185">Reference proteome</keyword>
<evidence type="ECO:0000313" key="2">
    <source>
        <dbReference type="Proteomes" id="UP000735302"/>
    </source>
</evidence>
<gene>
    <name evidence="1" type="ORF">PoB_000673400</name>
</gene>
<name>A0AAV3YDS2_9GAST</name>
<sequence length="98" mass="10793">MEATEVTKVKYLGGHMCDCNQPRTLETRATDVVIMGAAGDVSMVRMSTEVDQLILLSPKCGDRIFRTRESVEEIKWPSPVSEGMTHSGCAVMSWDITA</sequence>